<evidence type="ECO:0000313" key="7">
    <source>
        <dbReference type="EMBL" id="CAF4826932.1"/>
    </source>
</evidence>
<organism evidence="7 8">
    <name type="scientific">Rotaria socialis</name>
    <dbReference type="NCBI Taxonomy" id="392032"/>
    <lineage>
        <taxon>Eukaryota</taxon>
        <taxon>Metazoa</taxon>
        <taxon>Spiralia</taxon>
        <taxon>Gnathifera</taxon>
        <taxon>Rotifera</taxon>
        <taxon>Eurotatoria</taxon>
        <taxon>Bdelloidea</taxon>
        <taxon>Philodinida</taxon>
        <taxon>Philodinidae</taxon>
        <taxon>Rotaria</taxon>
    </lineage>
</organism>
<reference evidence="7" key="1">
    <citation type="submission" date="2021-02" db="EMBL/GenBank/DDBJ databases">
        <authorList>
            <person name="Nowell W R."/>
        </authorList>
    </citation>
    <scope>NUCLEOTIDE SEQUENCE</scope>
</reference>
<evidence type="ECO:0000256" key="2">
    <source>
        <dbReference type="ARBA" id="ARBA00022771"/>
    </source>
</evidence>
<name>A0A821QKZ0_9BILA</name>
<dbReference type="PANTHER" id="PTHR47160:SF10">
    <property type="entry name" value="MULE TRANSPOSASE DOMAIN-CONTAINING PROTEIN"/>
    <property type="match status" value="1"/>
</dbReference>
<dbReference type="Pfam" id="PF10551">
    <property type="entry name" value="MULE"/>
    <property type="match status" value="1"/>
</dbReference>
<dbReference type="EMBL" id="CAJNYT010004329">
    <property type="protein sequence ID" value="CAF3653882.1"/>
    <property type="molecule type" value="Genomic_DNA"/>
</dbReference>
<gene>
    <name evidence="6" type="ORF">GRG538_LOCUS25350</name>
    <name evidence="7" type="ORF">QYT958_LOCUS25430</name>
</gene>
<dbReference type="Proteomes" id="UP000663872">
    <property type="component" value="Unassembled WGS sequence"/>
</dbReference>
<dbReference type="Pfam" id="PF04500">
    <property type="entry name" value="FLYWCH"/>
    <property type="match status" value="1"/>
</dbReference>
<comment type="caution">
    <text evidence="7">The sequence shown here is derived from an EMBL/GenBank/DDBJ whole genome shotgun (WGS) entry which is preliminary data.</text>
</comment>
<dbReference type="Gene3D" id="2.20.25.240">
    <property type="match status" value="1"/>
</dbReference>
<evidence type="ECO:0000256" key="3">
    <source>
        <dbReference type="ARBA" id="ARBA00022833"/>
    </source>
</evidence>
<dbReference type="GO" id="GO:0008270">
    <property type="term" value="F:zinc ion binding"/>
    <property type="evidence" value="ECO:0007669"/>
    <property type="project" value="UniProtKB-KW"/>
</dbReference>
<dbReference type="PANTHER" id="PTHR47160">
    <property type="entry name" value="PUTATIVE-RELATED"/>
    <property type="match status" value="1"/>
</dbReference>
<evidence type="ECO:0000259" key="4">
    <source>
        <dbReference type="Pfam" id="PF04500"/>
    </source>
</evidence>
<evidence type="ECO:0008006" key="9">
    <source>
        <dbReference type="Google" id="ProtNLM"/>
    </source>
</evidence>
<proteinExistence type="predicted"/>
<sequence length="473" mass="54504">MISNDPSEDNSLINPRVEISFAVSNKGNPLIICDNYQFRCNKTTFSKKYWKCIERSCGTYIHTTLTNELLCMNGIHNHSSDPDQIEAKVLRDKMKERILSETTPITRIYDEEIAKAKLTKGAVAILPTITEYRSNMSKARQKITPVLPSTVVFNIPELYQQTLSAQRFLLIALFMQRGKDRILVFASDEQLKLLFESEAIFMDGTFDTTPENFKQVYLIHAHKYGQGLPVAFCLLPNKRGRTYTALIEQFKSQAIIMGKQFKPKKIVTDFESALMPVVEQEFPMANHSGCLFHFNQAIHRKITDLGLAHSYLHNEGIRNQCRQLMALSLMPMNEVRDQFQRLKSIMSTSLCDLISYFEHQWLDGVVPLQMWNFHNTIHRTNNVSESYNFRFATRLSRKHPNIWSFIKLIQTEHARFDHISIQLDAGACAPKQSKKTKAFQTKLDTLYGRFRNEEINASQLLTGLSFLVGNKKK</sequence>
<dbReference type="Proteomes" id="UP000663848">
    <property type="component" value="Unassembled WGS sequence"/>
</dbReference>
<evidence type="ECO:0000313" key="8">
    <source>
        <dbReference type="Proteomes" id="UP000663848"/>
    </source>
</evidence>
<evidence type="ECO:0000256" key="1">
    <source>
        <dbReference type="ARBA" id="ARBA00022723"/>
    </source>
</evidence>
<protein>
    <recommendedName>
        <fullName evidence="9">MULE transposase domain-containing protein</fullName>
    </recommendedName>
</protein>
<evidence type="ECO:0000259" key="5">
    <source>
        <dbReference type="Pfam" id="PF10551"/>
    </source>
</evidence>
<accession>A0A821QKZ0</accession>
<dbReference type="InterPro" id="IPR007588">
    <property type="entry name" value="Znf_FLYWCH"/>
</dbReference>
<dbReference type="AlphaFoldDB" id="A0A821QKZ0"/>
<dbReference type="EMBL" id="CAJOBR010005724">
    <property type="protein sequence ID" value="CAF4826932.1"/>
    <property type="molecule type" value="Genomic_DNA"/>
</dbReference>
<keyword evidence="2" id="KW-0863">Zinc-finger</keyword>
<keyword evidence="3" id="KW-0862">Zinc</keyword>
<feature type="domain" description="MULE transposase" evidence="5">
    <location>
        <begin position="200"/>
        <end position="296"/>
    </location>
</feature>
<feature type="domain" description="FLYWCH-type" evidence="4">
    <location>
        <begin position="23"/>
        <end position="78"/>
    </location>
</feature>
<evidence type="ECO:0000313" key="6">
    <source>
        <dbReference type="EMBL" id="CAF3653882.1"/>
    </source>
</evidence>
<dbReference type="InterPro" id="IPR018289">
    <property type="entry name" value="MULE_transposase_dom"/>
</dbReference>
<keyword evidence="1" id="KW-0479">Metal-binding</keyword>